<gene>
    <name evidence="2" type="ORF">C8E99_0055</name>
</gene>
<dbReference type="InterPro" id="IPR043519">
    <property type="entry name" value="NT_sf"/>
</dbReference>
<evidence type="ECO:0000313" key="2">
    <source>
        <dbReference type="EMBL" id="REE02288.1"/>
    </source>
</evidence>
<name>A0A3D9L7G9_9MICC</name>
<sequence>MFSPSDRSEIRDQLVARAEADAHIVGAALVGSSARGTEDDWSDIDLALQLAPGADEPTVVEDWSRAIDDLGATADTLDIVAAGARFRVFFLRSSLQIDLAFWPHDKFRATEPGFRILFGTPNDPTEPAPVDVARTIGMGWLYAIHARSAVARGKVWQADMMINDLRTTVATLKCIRTGLNPHHGREVDLLPAADLAQLEAARATSVIPEALDRSRVLLTRQFLDEIALHDRNRFERLREPFAELGRAVH</sequence>
<dbReference type="OrthoDB" id="5069422at2"/>
<dbReference type="GO" id="GO:0016779">
    <property type="term" value="F:nucleotidyltransferase activity"/>
    <property type="evidence" value="ECO:0007669"/>
    <property type="project" value="InterPro"/>
</dbReference>
<dbReference type="Gene3D" id="3.30.460.10">
    <property type="entry name" value="Beta Polymerase, domain 2"/>
    <property type="match status" value="1"/>
</dbReference>
<accession>A0A3D9L7G9</accession>
<proteinExistence type="predicted"/>
<keyword evidence="2" id="KW-0808">Transferase</keyword>
<dbReference type="CDD" id="cd05403">
    <property type="entry name" value="NT_KNTase_like"/>
    <property type="match status" value="1"/>
</dbReference>
<evidence type="ECO:0000259" key="1">
    <source>
        <dbReference type="Pfam" id="PF01909"/>
    </source>
</evidence>
<evidence type="ECO:0000313" key="3">
    <source>
        <dbReference type="Proteomes" id="UP000256727"/>
    </source>
</evidence>
<dbReference type="InterPro" id="IPR002934">
    <property type="entry name" value="Polymerase_NTP_transf_dom"/>
</dbReference>
<protein>
    <submittedName>
        <fullName evidence="2">Nucleotidyltransferase-like protein</fullName>
    </submittedName>
</protein>
<dbReference type="Pfam" id="PF01909">
    <property type="entry name" value="NTP_transf_2"/>
    <property type="match status" value="1"/>
</dbReference>
<keyword evidence="3" id="KW-1185">Reference proteome</keyword>
<dbReference type="SUPFAM" id="SSF81301">
    <property type="entry name" value="Nucleotidyltransferase"/>
    <property type="match status" value="1"/>
</dbReference>
<feature type="domain" description="Polymerase nucleotidyl transferase" evidence="1">
    <location>
        <begin position="19"/>
        <end position="55"/>
    </location>
</feature>
<reference evidence="2 3" key="1">
    <citation type="submission" date="2018-07" db="EMBL/GenBank/DDBJ databases">
        <title>Sequencing the genomes of 1000 actinobacteria strains.</title>
        <authorList>
            <person name="Klenk H.-P."/>
        </authorList>
    </citation>
    <scope>NUCLEOTIDE SEQUENCE [LARGE SCALE GENOMIC DNA]</scope>
    <source>
        <strain evidence="2 3">DSM 14442</strain>
    </source>
</reference>
<organism evidence="2 3">
    <name type="scientific">Citricoccus muralis</name>
    <dbReference type="NCBI Taxonomy" id="169134"/>
    <lineage>
        <taxon>Bacteria</taxon>
        <taxon>Bacillati</taxon>
        <taxon>Actinomycetota</taxon>
        <taxon>Actinomycetes</taxon>
        <taxon>Micrococcales</taxon>
        <taxon>Micrococcaceae</taxon>
        <taxon>Citricoccus</taxon>
    </lineage>
</organism>
<dbReference type="AlphaFoldDB" id="A0A3D9L7G9"/>
<dbReference type="EMBL" id="QREH01000001">
    <property type="protein sequence ID" value="REE02288.1"/>
    <property type="molecule type" value="Genomic_DNA"/>
</dbReference>
<dbReference type="Proteomes" id="UP000256727">
    <property type="component" value="Unassembled WGS sequence"/>
</dbReference>
<comment type="caution">
    <text evidence="2">The sequence shown here is derived from an EMBL/GenBank/DDBJ whole genome shotgun (WGS) entry which is preliminary data.</text>
</comment>